<comment type="similarity">
    <text evidence="6">Belongs to the tRNA(Ile)-lysidine synthase family.</text>
</comment>
<dbReference type="HAMAP" id="MF_01161">
    <property type="entry name" value="tRNA_Ile_lys_synt"/>
    <property type="match status" value="1"/>
</dbReference>
<dbReference type="Proteomes" id="UP001230207">
    <property type="component" value="Unassembled WGS sequence"/>
</dbReference>
<evidence type="ECO:0000256" key="1">
    <source>
        <dbReference type="ARBA" id="ARBA00022598"/>
    </source>
</evidence>
<evidence type="ECO:0000256" key="3">
    <source>
        <dbReference type="ARBA" id="ARBA00022741"/>
    </source>
</evidence>
<reference evidence="9 10" key="1">
    <citation type="submission" date="2023-07" db="EMBL/GenBank/DDBJ databases">
        <title>Genomic Encyclopedia of Type Strains, Phase IV (KMG-IV): sequencing the most valuable type-strain genomes for metagenomic binning, comparative biology and taxonomic classification.</title>
        <authorList>
            <person name="Goeker M."/>
        </authorList>
    </citation>
    <scope>NUCLEOTIDE SEQUENCE [LARGE SCALE GENOMIC DNA]</scope>
    <source>
        <strain evidence="9 10">DSM 1112</strain>
    </source>
</reference>
<feature type="region of interest" description="Disordered" evidence="7">
    <location>
        <begin position="207"/>
        <end position="228"/>
    </location>
</feature>
<evidence type="ECO:0000256" key="2">
    <source>
        <dbReference type="ARBA" id="ARBA00022694"/>
    </source>
</evidence>
<evidence type="ECO:0000256" key="7">
    <source>
        <dbReference type="SAM" id="MobiDB-lite"/>
    </source>
</evidence>
<dbReference type="SUPFAM" id="SSF52402">
    <property type="entry name" value="Adenine nucleotide alpha hydrolases-like"/>
    <property type="match status" value="1"/>
</dbReference>
<keyword evidence="10" id="KW-1185">Reference proteome</keyword>
<evidence type="ECO:0000256" key="4">
    <source>
        <dbReference type="ARBA" id="ARBA00022840"/>
    </source>
</evidence>
<dbReference type="PANTHER" id="PTHR43033">
    <property type="entry name" value="TRNA(ILE)-LYSIDINE SYNTHASE-RELATED"/>
    <property type="match status" value="1"/>
</dbReference>
<dbReference type="InterPro" id="IPR011063">
    <property type="entry name" value="TilS/TtcA_N"/>
</dbReference>
<feature type="domain" description="tRNA(Ile)-lysidine/2-thiocytidine synthase N-terminal" evidence="8">
    <location>
        <begin position="22"/>
        <end position="203"/>
    </location>
</feature>
<evidence type="ECO:0000259" key="8">
    <source>
        <dbReference type="Pfam" id="PF01171"/>
    </source>
</evidence>
<gene>
    <name evidence="6" type="primary">tilS</name>
    <name evidence="9" type="ORF">QO002_003899</name>
</gene>
<organism evidence="9 10">
    <name type="scientific">Pararhizobium capsulatum DSM 1112</name>
    <dbReference type="NCBI Taxonomy" id="1121113"/>
    <lineage>
        <taxon>Bacteria</taxon>
        <taxon>Pseudomonadati</taxon>
        <taxon>Pseudomonadota</taxon>
        <taxon>Alphaproteobacteria</taxon>
        <taxon>Hyphomicrobiales</taxon>
        <taxon>Rhizobiaceae</taxon>
        <taxon>Rhizobium/Agrobacterium group</taxon>
        <taxon>Pararhizobium</taxon>
    </lineage>
</organism>
<proteinExistence type="inferred from homology"/>
<dbReference type="Gene3D" id="3.40.50.620">
    <property type="entry name" value="HUPs"/>
    <property type="match status" value="1"/>
</dbReference>
<dbReference type="InterPro" id="IPR014729">
    <property type="entry name" value="Rossmann-like_a/b/a_fold"/>
</dbReference>
<dbReference type="Pfam" id="PF01171">
    <property type="entry name" value="ATP_bind_3"/>
    <property type="match status" value="1"/>
</dbReference>
<dbReference type="CDD" id="cd01992">
    <property type="entry name" value="TilS_N"/>
    <property type="match status" value="1"/>
</dbReference>
<dbReference type="PANTHER" id="PTHR43033:SF1">
    <property type="entry name" value="TRNA(ILE)-LYSIDINE SYNTHASE-RELATED"/>
    <property type="match status" value="1"/>
</dbReference>
<dbReference type="RefSeq" id="WP_307232615.1">
    <property type="nucleotide sequence ID" value="NZ_JAUSVF010000001.1"/>
</dbReference>
<name>A0ABU0BU15_9HYPH</name>
<dbReference type="NCBIfam" id="TIGR02432">
    <property type="entry name" value="lysidine_TilS_N"/>
    <property type="match status" value="1"/>
</dbReference>
<evidence type="ECO:0000313" key="10">
    <source>
        <dbReference type="Proteomes" id="UP001230207"/>
    </source>
</evidence>
<protein>
    <recommendedName>
        <fullName evidence="6">tRNA(Ile)-lysidine synthase</fullName>
        <ecNumber evidence="6">6.3.4.19</ecNumber>
    </recommendedName>
    <alternativeName>
        <fullName evidence="6">tRNA(Ile)-2-lysyl-cytidine synthase</fullName>
    </alternativeName>
    <alternativeName>
        <fullName evidence="6">tRNA(Ile)-lysidine synthetase</fullName>
    </alternativeName>
</protein>
<keyword evidence="1 6" id="KW-0436">Ligase</keyword>
<comment type="catalytic activity">
    <reaction evidence="5 6">
        <text>cytidine(34) in tRNA(Ile2) + L-lysine + ATP = lysidine(34) in tRNA(Ile2) + AMP + diphosphate + H(+)</text>
        <dbReference type="Rhea" id="RHEA:43744"/>
        <dbReference type="Rhea" id="RHEA-COMP:10625"/>
        <dbReference type="Rhea" id="RHEA-COMP:10670"/>
        <dbReference type="ChEBI" id="CHEBI:15378"/>
        <dbReference type="ChEBI" id="CHEBI:30616"/>
        <dbReference type="ChEBI" id="CHEBI:32551"/>
        <dbReference type="ChEBI" id="CHEBI:33019"/>
        <dbReference type="ChEBI" id="CHEBI:82748"/>
        <dbReference type="ChEBI" id="CHEBI:83665"/>
        <dbReference type="ChEBI" id="CHEBI:456215"/>
        <dbReference type="EC" id="6.3.4.19"/>
    </reaction>
</comment>
<comment type="domain">
    <text evidence="6">The N-terminal region contains the highly conserved SGGXDS motif, predicted to be a P-loop motif involved in ATP binding.</text>
</comment>
<dbReference type="GO" id="GO:0032267">
    <property type="term" value="F:tRNA(Ile)-lysidine synthase activity"/>
    <property type="evidence" value="ECO:0007669"/>
    <property type="project" value="UniProtKB-EC"/>
</dbReference>
<keyword evidence="3 6" id="KW-0547">Nucleotide-binding</keyword>
<evidence type="ECO:0000256" key="5">
    <source>
        <dbReference type="ARBA" id="ARBA00048539"/>
    </source>
</evidence>
<evidence type="ECO:0000313" key="9">
    <source>
        <dbReference type="EMBL" id="MDQ0321761.1"/>
    </source>
</evidence>
<dbReference type="EC" id="6.3.4.19" evidence="6"/>
<dbReference type="InterPro" id="IPR012795">
    <property type="entry name" value="tRNA_Ile_lys_synt_N"/>
</dbReference>
<dbReference type="InterPro" id="IPR012094">
    <property type="entry name" value="tRNA_Ile_lys_synt"/>
</dbReference>
<keyword evidence="4 6" id="KW-0067">ATP-binding</keyword>
<comment type="subcellular location">
    <subcellularLocation>
        <location evidence="6">Cytoplasm</location>
    </subcellularLocation>
</comment>
<comment type="function">
    <text evidence="6">Ligates lysine onto the cytidine present at position 34 of the AUA codon-specific tRNA(Ile) that contains the anticodon CAU, in an ATP-dependent manner. Cytidine is converted to lysidine, thus changing the amino acid specificity of the tRNA from methionine to isoleucine.</text>
</comment>
<sequence>MTDPVLAAARRLLDRFSSPGLILVAISGGSDSKGLLLALRAALDKTSGFTLAACTVDHGLRQGSDAEARDVADFCAGLGVAHTIRSWTGEKPSAGLQAAAREARYAMLCEAAVDLDAICIVTAHTADDQAETIAMRKARSTERTVGLSGMADAVLYDRQVWIMRPFLSLRREAIRKYLRERGEGWFDDPSNANPAFERVRMRNLLSQEDDRQVPAAPSSGPSGQRRMARADRMAQLFAGVSVAGGLVARIEPTLVSHIEQPDVRDAIPLLAAVIGGVAHVPGHDAVDRVAAFLANGMPGRITTSRAVFDRRRDALYLYRENRGLAVSEIAPGETRIWDGRFLVRNKERSRIRLTPLAKPELGAVEARLIAAGVPPAIARRAAPAAMPSISQISGKGPTNVELERHIALYDTFLPRFDLTLANRLAALFGRNRYLAPPVHDVLTEMKGD</sequence>
<evidence type="ECO:0000256" key="6">
    <source>
        <dbReference type="HAMAP-Rule" id="MF_01161"/>
    </source>
</evidence>
<keyword evidence="2 6" id="KW-0819">tRNA processing</keyword>
<dbReference type="EMBL" id="JAUSVF010000001">
    <property type="protein sequence ID" value="MDQ0321761.1"/>
    <property type="molecule type" value="Genomic_DNA"/>
</dbReference>
<comment type="caution">
    <text evidence="9">The sequence shown here is derived from an EMBL/GenBank/DDBJ whole genome shotgun (WGS) entry which is preliminary data.</text>
</comment>
<keyword evidence="6" id="KW-0963">Cytoplasm</keyword>
<accession>A0ABU0BU15</accession>
<feature type="binding site" evidence="6">
    <location>
        <begin position="27"/>
        <end position="32"/>
    </location>
    <ligand>
        <name>ATP</name>
        <dbReference type="ChEBI" id="CHEBI:30616"/>
    </ligand>
</feature>